<dbReference type="InterPro" id="IPR041966">
    <property type="entry name" value="LOTUS-like"/>
</dbReference>
<keyword evidence="4" id="KW-1185">Reference proteome</keyword>
<name>A0ABW1QXR1_9ACTN</name>
<dbReference type="InterPro" id="IPR021139">
    <property type="entry name" value="NYN"/>
</dbReference>
<reference evidence="4" key="1">
    <citation type="journal article" date="2019" name="Int. J. Syst. Evol. Microbiol.">
        <title>The Global Catalogue of Microorganisms (GCM) 10K type strain sequencing project: providing services to taxonomists for standard genome sequencing and annotation.</title>
        <authorList>
            <consortium name="The Broad Institute Genomics Platform"/>
            <consortium name="The Broad Institute Genome Sequencing Center for Infectious Disease"/>
            <person name="Wu L."/>
            <person name="Ma J."/>
        </authorList>
    </citation>
    <scope>NUCLEOTIDE SEQUENCE [LARGE SCALE GENOMIC DNA]</scope>
    <source>
        <strain evidence="4">DFY28</strain>
    </source>
</reference>
<feature type="domain" description="HTH OST-type" evidence="2">
    <location>
        <begin position="198"/>
        <end position="274"/>
    </location>
</feature>
<dbReference type="Pfam" id="PF12872">
    <property type="entry name" value="OST-HTH"/>
    <property type="match status" value="1"/>
</dbReference>
<dbReference type="Gene3D" id="3.40.50.1010">
    <property type="entry name" value="5'-nuclease"/>
    <property type="match status" value="1"/>
</dbReference>
<evidence type="ECO:0000256" key="1">
    <source>
        <dbReference type="SAM" id="MobiDB-lite"/>
    </source>
</evidence>
<evidence type="ECO:0000259" key="2">
    <source>
        <dbReference type="PROSITE" id="PS51644"/>
    </source>
</evidence>
<dbReference type="PROSITE" id="PS51644">
    <property type="entry name" value="HTH_OST"/>
    <property type="match status" value="1"/>
</dbReference>
<dbReference type="PANTHER" id="PTHR35811:SF1">
    <property type="entry name" value="HTH OST-TYPE DOMAIN-CONTAINING PROTEIN"/>
    <property type="match status" value="1"/>
</dbReference>
<sequence length="275" mass="29580">MTFPTDGRLAVLIDADNAQPSKCDALMEEVATLGTATVRRIYGDWTTPQLGGWKEAANRHAIQPMQQFAYTKGKNSTDSALIIDAMDLLYGDRLDGFVLVSSDSDFTRLAARLRESGKTVYGVGERRTPEAFRAACDRFIYVDVLGVQTDAHTDAPTAEETPAIKAPGRSPARTDAPPAHQAPPKAPTGRRTTKELRSDTSLVRLLRGAVASASDDDGWANLGAVGSTAAKQSPDFDPRNWGYAKLVDLVTAVGFFEVRRPGTGGGPVEVRTTKK</sequence>
<evidence type="ECO:0000313" key="4">
    <source>
        <dbReference type="Proteomes" id="UP001596098"/>
    </source>
</evidence>
<proteinExistence type="predicted"/>
<dbReference type="CDD" id="cd11297">
    <property type="entry name" value="PIN_LabA-like_N_1"/>
    <property type="match status" value="1"/>
</dbReference>
<dbReference type="Pfam" id="PF01936">
    <property type="entry name" value="NYN"/>
    <property type="match status" value="1"/>
</dbReference>
<dbReference type="CDD" id="cd10146">
    <property type="entry name" value="LabA_like_C"/>
    <property type="match status" value="1"/>
</dbReference>
<protein>
    <submittedName>
        <fullName evidence="3">NYN domain-containing protein</fullName>
    </submittedName>
</protein>
<feature type="region of interest" description="Disordered" evidence="1">
    <location>
        <begin position="152"/>
        <end position="198"/>
    </location>
</feature>
<dbReference type="Gene3D" id="3.30.420.610">
    <property type="entry name" value="LOTUS domain-like"/>
    <property type="match status" value="1"/>
</dbReference>
<dbReference type="PANTHER" id="PTHR35811">
    <property type="entry name" value="SLR1870 PROTEIN"/>
    <property type="match status" value="1"/>
</dbReference>
<dbReference type="Proteomes" id="UP001596098">
    <property type="component" value="Unassembled WGS sequence"/>
</dbReference>
<dbReference type="RefSeq" id="WP_128221484.1">
    <property type="nucleotide sequence ID" value="NZ_CP034929.1"/>
</dbReference>
<dbReference type="InterPro" id="IPR025605">
    <property type="entry name" value="OST-HTH/LOTUS_dom"/>
</dbReference>
<comment type="caution">
    <text evidence="3">The sequence shown here is derived from an EMBL/GenBank/DDBJ whole genome shotgun (WGS) entry which is preliminary data.</text>
</comment>
<accession>A0ABW1QXR1</accession>
<evidence type="ECO:0000313" key="3">
    <source>
        <dbReference type="EMBL" id="MFC6154342.1"/>
    </source>
</evidence>
<organism evidence="3 4">
    <name type="scientific">Nocardioides yefusunii</name>
    <dbReference type="NCBI Taxonomy" id="2500546"/>
    <lineage>
        <taxon>Bacteria</taxon>
        <taxon>Bacillati</taxon>
        <taxon>Actinomycetota</taxon>
        <taxon>Actinomycetes</taxon>
        <taxon>Propionibacteriales</taxon>
        <taxon>Nocardioidaceae</taxon>
        <taxon>Nocardioides</taxon>
    </lineage>
</organism>
<gene>
    <name evidence="3" type="ORF">ACFPWU_11800</name>
</gene>
<dbReference type="EMBL" id="JBHSQI010000005">
    <property type="protein sequence ID" value="MFC6154342.1"/>
    <property type="molecule type" value="Genomic_DNA"/>
</dbReference>